<dbReference type="InterPro" id="IPR003959">
    <property type="entry name" value="ATPase_AAA_core"/>
</dbReference>
<dbReference type="GO" id="GO:0006281">
    <property type="term" value="P:DNA repair"/>
    <property type="evidence" value="ECO:0007669"/>
    <property type="project" value="InterPro"/>
</dbReference>
<evidence type="ECO:0000256" key="1">
    <source>
        <dbReference type="ARBA" id="ARBA00006116"/>
    </source>
</evidence>
<dbReference type="GO" id="GO:0005524">
    <property type="term" value="F:ATP binding"/>
    <property type="evidence" value="ECO:0007669"/>
    <property type="project" value="InterPro"/>
</dbReference>
<evidence type="ECO:0000313" key="6">
    <source>
        <dbReference type="Proteomes" id="UP000663877"/>
    </source>
</evidence>
<dbReference type="InterPro" id="IPR008921">
    <property type="entry name" value="DNA_pol3_clamp-load_cplx_C"/>
</dbReference>
<organism evidence="5 6">
    <name type="scientific">Adineta steineri</name>
    <dbReference type="NCBI Taxonomy" id="433720"/>
    <lineage>
        <taxon>Eukaryota</taxon>
        <taxon>Metazoa</taxon>
        <taxon>Spiralia</taxon>
        <taxon>Gnathifera</taxon>
        <taxon>Rotifera</taxon>
        <taxon>Eurotatoria</taxon>
        <taxon>Bdelloidea</taxon>
        <taxon>Adinetida</taxon>
        <taxon>Adinetidae</taxon>
        <taxon>Adineta</taxon>
    </lineage>
</organism>
<sequence length="512" mass="58266">MCSKINSKPSNGFNRNEDPALFKAALLSGPPGIGKTTAAQLVCEHLNMEYIEKNASDQRSKKLVATFSSDSHSVASFTNKSTMSNCVLIMDEVDGVAGNEDRGGIQELILLIKRTRIPIICICNDRQHKKIRSLANYCYDLRFYRPTVQQIRGAMMTVLHRENIHQIKQETLDEIIKSCNQDVRQTLHSLNLWAIEGETNPNAAKMINKSVNNNPFELCRVSFSDDLRQKSLSDKLDIFFYDYQLMPLLIQENYLQCAPTLSNSDNHKQKVTDLEQLSLLAKAAESMCIGDVCSQMIYSRNDSWSLLPYQGIFSTVAPCSYVRGHLRGMVNFSSFFGQRSRTNKNERLLNEIEKHICLKIASANKQQFNLDYLSYIAKIFIQPLQKLQQQGVEQCIALLDEYYLNRDDFQTIMELNTWGKTGKNPYDQLDTQTKSSLTRIYNKTAHRTPYAVIDMKKLKKSKGNLDEDDGEESDGDEEDKENEEEGDLEQDAMIKMAKKRAAKPAAKKPKGK</sequence>
<proteinExistence type="inferred from homology"/>
<name>A0A813TC32_9BILA</name>
<evidence type="ECO:0000313" key="5">
    <source>
        <dbReference type="EMBL" id="CAF0812464.1"/>
    </source>
</evidence>
<feature type="region of interest" description="Disordered" evidence="3">
    <location>
        <begin position="461"/>
        <end position="512"/>
    </location>
</feature>
<gene>
    <name evidence="5" type="ORF">BJG266_LOCUS5808</name>
</gene>
<dbReference type="Pfam" id="PF00004">
    <property type="entry name" value="AAA"/>
    <property type="match status" value="1"/>
</dbReference>
<dbReference type="InterPro" id="IPR013725">
    <property type="entry name" value="DNA_replication_fac_RFC1_C"/>
</dbReference>
<dbReference type="CDD" id="cd00009">
    <property type="entry name" value="AAA"/>
    <property type="match status" value="1"/>
</dbReference>
<dbReference type="SUPFAM" id="SSF52540">
    <property type="entry name" value="P-loop containing nucleoside triphosphate hydrolases"/>
    <property type="match status" value="1"/>
</dbReference>
<dbReference type="EMBL" id="CAJNOI010000016">
    <property type="protein sequence ID" value="CAF0812464.1"/>
    <property type="molecule type" value="Genomic_DNA"/>
</dbReference>
<feature type="compositionally biased region" description="Acidic residues" evidence="3">
    <location>
        <begin position="466"/>
        <end position="490"/>
    </location>
</feature>
<comment type="similarity">
    <text evidence="1">Belongs to the activator 1 large subunit family.</text>
</comment>
<dbReference type="InterPro" id="IPR012178">
    <property type="entry name" value="RFC1"/>
</dbReference>
<dbReference type="GO" id="GO:0005663">
    <property type="term" value="C:DNA replication factor C complex"/>
    <property type="evidence" value="ECO:0007669"/>
    <property type="project" value="InterPro"/>
</dbReference>
<dbReference type="PANTHER" id="PTHR23389">
    <property type="entry name" value="CHROMOSOME TRANSMISSION FIDELITY FACTOR 18"/>
    <property type="match status" value="1"/>
</dbReference>
<dbReference type="InterPro" id="IPR003593">
    <property type="entry name" value="AAA+_ATPase"/>
</dbReference>
<dbReference type="GO" id="GO:0003677">
    <property type="term" value="F:DNA binding"/>
    <property type="evidence" value="ECO:0007669"/>
    <property type="project" value="InterPro"/>
</dbReference>
<feature type="domain" description="AAA+ ATPase" evidence="4">
    <location>
        <begin position="21"/>
        <end position="147"/>
    </location>
</feature>
<dbReference type="Pfam" id="PF25361">
    <property type="entry name" value="AAA_lid_RFC1"/>
    <property type="match status" value="1"/>
</dbReference>
<dbReference type="PANTHER" id="PTHR23389:SF6">
    <property type="entry name" value="REPLICATION FACTOR C SUBUNIT 1"/>
    <property type="match status" value="1"/>
</dbReference>
<dbReference type="InterPro" id="IPR027417">
    <property type="entry name" value="P-loop_NTPase"/>
</dbReference>
<dbReference type="AlphaFoldDB" id="A0A813TC32"/>
<protein>
    <recommendedName>
        <fullName evidence="4">AAA+ ATPase domain-containing protein</fullName>
    </recommendedName>
</protein>
<dbReference type="GO" id="GO:0016887">
    <property type="term" value="F:ATP hydrolysis activity"/>
    <property type="evidence" value="ECO:0007669"/>
    <property type="project" value="InterPro"/>
</dbReference>
<dbReference type="SMART" id="SM00382">
    <property type="entry name" value="AAA"/>
    <property type="match status" value="1"/>
</dbReference>
<feature type="compositionally biased region" description="Basic residues" evidence="3">
    <location>
        <begin position="496"/>
        <end position="512"/>
    </location>
</feature>
<dbReference type="Gene3D" id="1.20.272.10">
    <property type="match status" value="1"/>
</dbReference>
<dbReference type="FunFam" id="3.40.50.300:FF:000395">
    <property type="entry name" value="Replication factor C subunit 1"/>
    <property type="match status" value="1"/>
</dbReference>
<dbReference type="SUPFAM" id="SSF48019">
    <property type="entry name" value="post-AAA+ oligomerization domain-like"/>
    <property type="match status" value="1"/>
</dbReference>
<dbReference type="Proteomes" id="UP000663877">
    <property type="component" value="Unassembled WGS sequence"/>
</dbReference>
<keyword evidence="2" id="KW-0235">DNA replication</keyword>
<dbReference type="Gene3D" id="1.10.8.60">
    <property type="match status" value="1"/>
</dbReference>
<comment type="caution">
    <text evidence="5">The sequence shown here is derived from an EMBL/GenBank/DDBJ whole genome shotgun (WGS) entry which is preliminary data.</text>
</comment>
<dbReference type="GO" id="GO:0006260">
    <property type="term" value="P:DNA replication"/>
    <property type="evidence" value="ECO:0007669"/>
    <property type="project" value="UniProtKB-KW"/>
</dbReference>
<dbReference type="Gene3D" id="3.40.50.300">
    <property type="entry name" value="P-loop containing nucleotide triphosphate hydrolases"/>
    <property type="match status" value="1"/>
</dbReference>
<evidence type="ECO:0000256" key="3">
    <source>
        <dbReference type="SAM" id="MobiDB-lite"/>
    </source>
</evidence>
<reference evidence="5" key="1">
    <citation type="submission" date="2021-02" db="EMBL/GenBank/DDBJ databases">
        <authorList>
            <person name="Nowell W R."/>
        </authorList>
    </citation>
    <scope>NUCLEOTIDE SEQUENCE</scope>
</reference>
<accession>A0A813TC32</accession>
<evidence type="ECO:0000256" key="2">
    <source>
        <dbReference type="ARBA" id="ARBA00022705"/>
    </source>
</evidence>
<dbReference type="Pfam" id="PF08519">
    <property type="entry name" value="RFC1"/>
    <property type="match status" value="1"/>
</dbReference>
<dbReference type="GO" id="GO:0005634">
    <property type="term" value="C:nucleus"/>
    <property type="evidence" value="ECO:0007669"/>
    <property type="project" value="TreeGrafter"/>
</dbReference>
<dbReference type="GO" id="GO:0003689">
    <property type="term" value="F:DNA clamp loader activity"/>
    <property type="evidence" value="ECO:0007669"/>
    <property type="project" value="InterPro"/>
</dbReference>
<dbReference type="PIRSF" id="PIRSF036578">
    <property type="entry name" value="RFC1"/>
    <property type="match status" value="1"/>
</dbReference>
<evidence type="ECO:0000259" key="4">
    <source>
        <dbReference type="SMART" id="SM00382"/>
    </source>
</evidence>